<dbReference type="PANTHER" id="PTHR30250">
    <property type="entry name" value="PST FAMILY PREDICTED COLANIC ACID TRANSPORTER"/>
    <property type="match status" value="1"/>
</dbReference>
<feature type="transmembrane region" description="Helical" evidence="7">
    <location>
        <begin position="84"/>
        <end position="112"/>
    </location>
</feature>
<feature type="transmembrane region" description="Helical" evidence="7">
    <location>
        <begin position="149"/>
        <end position="170"/>
    </location>
</feature>
<dbReference type="STRING" id="758820.SAMN00777080_2679"/>
<name>A0A1W2H5M4_9BACT</name>
<accession>A0A1W2H5M4</accession>
<evidence type="ECO:0000256" key="4">
    <source>
        <dbReference type="ARBA" id="ARBA00022692"/>
    </source>
</evidence>
<feature type="transmembrane region" description="Helical" evidence="7">
    <location>
        <begin position="118"/>
        <end position="137"/>
    </location>
</feature>
<keyword evidence="9" id="KW-1185">Reference proteome</keyword>
<dbReference type="Pfam" id="PF13440">
    <property type="entry name" value="Polysacc_synt_3"/>
    <property type="match status" value="1"/>
</dbReference>
<protein>
    <submittedName>
        <fullName evidence="8">Membrane protein involved in the export of O-antigen and teichoic acid</fullName>
    </submittedName>
</protein>
<dbReference type="PANTHER" id="PTHR30250:SF10">
    <property type="entry name" value="LIPOPOLYSACCHARIDE BIOSYNTHESIS PROTEIN WZXC"/>
    <property type="match status" value="1"/>
</dbReference>
<dbReference type="GO" id="GO:0005886">
    <property type="term" value="C:plasma membrane"/>
    <property type="evidence" value="ECO:0007669"/>
    <property type="project" value="UniProtKB-SubCell"/>
</dbReference>
<organism evidence="8 9">
    <name type="scientific">Aquiflexum balticum DSM 16537</name>
    <dbReference type="NCBI Taxonomy" id="758820"/>
    <lineage>
        <taxon>Bacteria</taxon>
        <taxon>Pseudomonadati</taxon>
        <taxon>Bacteroidota</taxon>
        <taxon>Cytophagia</taxon>
        <taxon>Cytophagales</taxon>
        <taxon>Cyclobacteriaceae</taxon>
        <taxon>Aquiflexum</taxon>
    </lineage>
</organism>
<feature type="transmembrane region" description="Helical" evidence="7">
    <location>
        <begin position="43"/>
        <end position="63"/>
    </location>
</feature>
<dbReference type="InterPro" id="IPR050833">
    <property type="entry name" value="Poly_Biosynth_Transport"/>
</dbReference>
<evidence type="ECO:0000313" key="8">
    <source>
        <dbReference type="EMBL" id="SMD44064.1"/>
    </source>
</evidence>
<evidence type="ECO:0000256" key="5">
    <source>
        <dbReference type="ARBA" id="ARBA00022989"/>
    </source>
</evidence>
<reference evidence="9" key="1">
    <citation type="submission" date="2017-04" db="EMBL/GenBank/DDBJ databases">
        <authorList>
            <person name="Varghese N."/>
            <person name="Submissions S."/>
        </authorList>
    </citation>
    <scope>NUCLEOTIDE SEQUENCE [LARGE SCALE GENOMIC DNA]</scope>
    <source>
        <strain evidence="9">DSM 16537</strain>
    </source>
</reference>
<feature type="transmembrane region" description="Helical" evidence="7">
    <location>
        <begin position="12"/>
        <end position="31"/>
    </location>
</feature>
<dbReference type="RefSeq" id="WP_084120897.1">
    <property type="nucleotide sequence ID" value="NZ_LT838813.1"/>
</dbReference>
<feature type="transmembrane region" description="Helical" evidence="7">
    <location>
        <begin position="392"/>
        <end position="411"/>
    </location>
</feature>
<evidence type="ECO:0000256" key="7">
    <source>
        <dbReference type="SAM" id="Phobius"/>
    </source>
</evidence>
<dbReference type="Proteomes" id="UP000192333">
    <property type="component" value="Chromosome I"/>
</dbReference>
<dbReference type="EMBL" id="LT838813">
    <property type="protein sequence ID" value="SMD44064.1"/>
    <property type="molecule type" value="Genomic_DNA"/>
</dbReference>
<evidence type="ECO:0000256" key="2">
    <source>
        <dbReference type="ARBA" id="ARBA00007430"/>
    </source>
</evidence>
<dbReference type="AlphaFoldDB" id="A0A1W2H5M4"/>
<feature type="transmembrane region" description="Helical" evidence="7">
    <location>
        <begin position="367"/>
        <end position="386"/>
    </location>
</feature>
<sequence length="420" mass="47915">MIRKLLKNDYLKNILTIAGGVFATQFLTVLLSPVLTRIYSPETFGIITIFLSVVNVLSVIVTFRYENVLVISSKDEDIKSLIGYLVFFILISLSFLGLFITLTPLTFFSFLFKKEYLTWIYLVPLLVGLNAFFYVFRNWLNRKKLYRKIALGGIFKSLILNSILVFGGIWSPKPEVFLFANILAQLTETFYLFYKTHQLEGGLFKGFDLSEGWIIVKENINFPKYSLPADIINVYTSQNPIVLLTAFYGLTPVGYFSVTQRVLGFPLKLVASSTLEVFKQKASEEFNSIGDCRGTFVRTFKYLSFIAIIPTVLIAIFSPILFEWIFGAEWEQAGYYARYLSIMFFFQFSVSPLGYTLLIAGKQKLNLIWQTVLLLVTSAAIVVGYFNESADQSVLLYSMAYSIMYILYFFISLSSATSKK</sequence>
<dbReference type="OrthoDB" id="109075at2"/>
<keyword evidence="5 7" id="KW-1133">Transmembrane helix</keyword>
<keyword evidence="6 7" id="KW-0472">Membrane</keyword>
<gene>
    <name evidence="8" type="ORF">SAMN00777080_2679</name>
</gene>
<keyword evidence="3" id="KW-1003">Cell membrane</keyword>
<evidence type="ECO:0000256" key="1">
    <source>
        <dbReference type="ARBA" id="ARBA00004651"/>
    </source>
</evidence>
<comment type="subcellular location">
    <subcellularLocation>
        <location evidence="1">Cell membrane</location>
        <topology evidence="1">Multi-pass membrane protein</topology>
    </subcellularLocation>
</comment>
<evidence type="ECO:0000313" key="9">
    <source>
        <dbReference type="Proteomes" id="UP000192333"/>
    </source>
</evidence>
<evidence type="ECO:0000256" key="6">
    <source>
        <dbReference type="ARBA" id="ARBA00023136"/>
    </source>
</evidence>
<keyword evidence="4 7" id="KW-0812">Transmembrane</keyword>
<proteinExistence type="inferred from homology"/>
<feature type="transmembrane region" description="Helical" evidence="7">
    <location>
        <begin position="339"/>
        <end position="360"/>
    </location>
</feature>
<evidence type="ECO:0000256" key="3">
    <source>
        <dbReference type="ARBA" id="ARBA00022475"/>
    </source>
</evidence>
<comment type="similarity">
    <text evidence="2">Belongs to the polysaccharide synthase family.</text>
</comment>
<feature type="transmembrane region" description="Helical" evidence="7">
    <location>
        <begin position="302"/>
        <end position="327"/>
    </location>
</feature>